<dbReference type="EMBL" id="CAJVPS010006946">
    <property type="protein sequence ID" value="CAG8630004.1"/>
    <property type="molecule type" value="Genomic_DNA"/>
</dbReference>
<protein>
    <submittedName>
        <fullName evidence="1">13701_t:CDS:1</fullName>
    </submittedName>
</protein>
<accession>A0A9N9DC07</accession>
<evidence type="ECO:0000313" key="1">
    <source>
        <dbReference type="EMBL" id="CAG8630004.1"/>
    </source>
</evidence>
<name>A0A9N9DC07_9GLOM</name>
<proteinExistence type="predicted"/>
<dbReference type="Proteomes" id="UP000789508">
    <property type="component" value="Unassembled WGS sequence"/>
</dbReference>
<dbReference type="AlphaFoldDB" id="A0A9N9DC07"/>
<reference evidence="1" key="1">
    <citation type="submission" date="2021-06" db="EMBL/GenBank/DDBJ databases">
        <authorList>
            <person name="Kallberg Y."/>
            <person name="Tangrot J."/>
            <person name="Rosling A."/>
        </authorList>
    </citation>
    <scope>NUCLEOTIDE SEQUENCE</scope>
    <source>
        <strain evidence="1">FL130A</strain>
    </source>
</reference>
<sequence>NSKIIAPILLQAPNPGFKKAKFLVRTYLLCLPQEIKRSLENNYIPVPPALLVSMLW</sequence>
<keyword evidence="2" id="KW-1185">Reference proteome</keyword>
<gene>
    <name evidence="1" type="ORF">ALEPTO_LOCUS9314</name>
</gene>
<organism evidence="1 2">
    <name type="scientific">Ambispora leptoticha</name>
    <dbReference type="NCBI Taxonomy" id="144679"/>
    <lineage>
        <taxon>Eukaryota</taxon>
        <taxon>Fungi</taxon>
        <taxon>Fungi incertae sedis</taxon>
        <taxon>Mucoromycota</taxon>
        <taxon>Glomeromycotina</taxon>
        <taxon>Glomeromycetes</taxon>
        <taxon>Archaeosporales</taxon>
        <taxon>Ambisporaceae</taxon>
        <taxon>Ambispora</taxon>
    </lineage>
</organism>
<dbReference type="OrthoDB" id="2408620at2759"/>
<evidence type="ECO:0000313" key="2">
    <source>
        <dbReference type="Proteomes" id="UP000789508"/>
    </source>
</evidence>
<comment type="caution">
    <text evidence="1">The sequence shown here is derived from an EMBL/GenBank/DDBJ whole genome shotgun (WGS) entry which is preliminary data.</text>
</comment>
<feature type="non-terminal residue" evidence="1">
    <location>
        <position position="1"/>
    </location>
</feature>